<dbReference type="PANTHER" id="PTHR22941">
    <property type="entry name" value="SERPENTINE RECEPTOR"/>
    <property type="match status" value="1"/>
</dbReference>
<feature type="transmembrane region" description="Helical" evidence="1">
    <location>
        <begin position="128"/>
        <end position="155"/>
    </location>
</feature>
<sequence>MFGVWDSVFCLGAKNAMTTSTLLVMLTIASSNNIFVLKLQNLLDSSSRFKFGIFGKAVILFPSNVLLPMLGVVSVRLVPIEQGIETKRFLNMIEAHPSYSDLANITDIYVGAWEPIYPPYVNFSGITMLAGVIALFILEIVVKTHVSIHGCYFILDNGSLHLSKKTKEMQKKFFRVLWLQVSNTLFSIGFPAIYSLIIILIQPNFIVQWLNNLFFAIAYCHGIIGSITILLLTHPYRLYVLSLIKKTRINGFLKKRLFNPPNKILISVTQ</sequence>
<keyword evidence="2" id="KW-1185">Reference proteome</keyword>
<accession>A0AAF3EMI7</accession>
<evidence type="ECO:0000256" key="1">
    <source>
        <dbReference type="SAM" id="Phobius"/>
    </source>
</evidence>
<proteinExistence type="predicted"/>
<organism evidence="2 3">
    <name type="scientific">Mesorhabditis belari</name>
    <dbReference type="NCBI Taxonomy" id="2138241"/>
    <lineage>
        <taxon>Eukaryota</taxon>
        <taxon>Metazoa</taxon>
        <taxon>Ecdysozoa</taxon>
        <taxon>Nematoda</taxon>
        <taxon>Chromadorea</taxon>
        <taxon>Rhabditida</taxon>
        <taxon>Rhabditina</taxon>
        <taxon>Rhabditomorpha</taxon>
        <taxon>Rhabditoidea</taxon>
        <taxon>Rhabditidae</taxon>
        <taxon>Mesorhabditinae</taxon>
        <taxon>Mesorhabditis</taxon>
    </lineage>
</organism>
<dbReference type="WBParaSite" id="MBELARI_LOCUS15259">
    <property type="protein sequence ID" value="MBELARI_LOCUS15259"/>
    <property type="gene ID" value="MBELARI_LOCUS15259"/>
</dbReference>
<keyword evidence="1" id="KW-0472">Membrane</keyword>
<dbReference type="Pfam" id="PF10318">
    <property type="entry name" value="7TM_GPCR_Srh"/>
    <property type="match status" value="1"/>
</dbReference>
<protein>
    <recommendedName>
        <fullName evidence="4">Serpentine Receptor, class H</fullName>
    </recommendedName>
</protein>
<evidence type="ECO:0000313" key="2">
    <source>
        <dbReference type="Proteomes" id="UP000887575"/>
    </source>
</evidence>
<feature type="transmembrane region" description="Helical" evidence="1">
    <location>
        <begin position="176"/>
        <end position="201"/>
    </location>
</feature>
<reference evidence="3" key="1">
    <citation type="submission" date="2024-02" db="UniProtKB">
        <authorList>
            <consortium name="WormBaseParasite"/>
        </authorList>
    </citation>
    <scope>IDENTIFICATION</scope>
</reference>
<evidence type="ECO:0000313" key="3">
    <source>
        <dbReference type="WBParaSite" id="MBELARI_LOCUS15259"/>
    </source>
</evidence>
<evidence type="ECO:0008006" key="4">
    <source>
        <dbReference type="Google" id="ProtNLM"/>
    </source>
</evidence>
<dbReference type="InterPro" id="IPR053220">
    <property type="entry name" value="Nematode_rcpt-like_serp_H"/>
</dbReference>
<feature type="transmembrane region" description="Helical" evidence="1">
    <location>
        <begin position="51"/>
        <end position="73"/>
    </location>
</feature>
<keyword evidence="1" id="KW-1133">Transmembrane helix</keyword>
<dbReference type="InterPro" id="IPR019422">
    <property type="entry name" value="7TM_GPCR_serpentine_rcpt_Srh"/>
</dbReference>
<dbReference type="Proteomes" id="UP000887575">
    <property type="component" value="Unassembled WGS sequence"/>
</dbReference>
<feature type="transmembrane region" description="Helical" evidence="1">
    <location>
        <begin position="20"/>
        <end position="39"/>
    </location>
</feature>
<name>A0AAF3EMI7_9BILA</name>
<keyword evidence="1" id="KW-0812">Transmembrane</keyword>
<feature type="transmembrane region" description="Helical" evidence="1">
    <location>
        <begin position="213"/>
        <end position="232"/>
    </location>
</feature>
<dbReference type="AlphaFoldDB" id="A0AAF3EMI7"/>